<name>E1TGY1_BURSG</name>
<evidence type="ECO:0000256" key="10">
    <source>
        <dbReference type="RuleBase" id="RU362123"/>
    </source>
</evidence>
<dbReference type="GO" id="GO:0031992">
    <property type="term" value="F:energy transducer activity"/>
    <property type="evidence" value="ECO:0007669"/>
    <property type="project" value="InterPro"/>
</dbReference>
<dbReference type="AlphaFoldDB" id="E1TGY1"/>
<dbReference type="InterPro" id="IPR003538">
    <property type="entry name" value="TonB"/>
</dbReference>
<dbReference type="KEGG" id="bgf:BC1003_5813"/>
<keyword evidence="9" id="KW-0472">Membrane</keyword>
<feature type="domain" description="TonB C-terminal" evidence="12">
    <location>
        <begin position="164"/>
        <end position="256"/>
    </location>
</feature>
<keyword evidence="7 10" id="KW-0653">Protein transport</keyword>
<protein>
    <recommendedName>
        <fullName evidence="10">Protein TonB</fullName>
    </recommendedName>
</protein>
<dbReference type="Gene3D" id="3.30.2420.10">
    <property type="entry name" value="TonB"/>
    <property type="match status" value="1"/>
</dbReference>
<keyword evidence="5 10" id="KW-0997">Cell inner membrane</keyword>
<dbReference type="GO" id="GO:0015031">
    <property type="term" value="P:protein transport"/>
    <property type="evidence" value="ECO:0007669"/>
    <property type="project" value="UniProtKB-UniRule"/>
</dbReference>
<proteinExistence type="inferred from homology"/>
<dbReference type="PRINTS" id="PR01374">
    <property type="entry name" value="TONBPROTEIN"/>
</dbReference>
<evidence type="ECO:0000256" key="9">
    <source>
        <dbReference type="ARBA" id="ARBA00023136"/>
    </source>
</evidence>
<evidence type="ECO:0000313" key="13">
    <source>
        <dbReference type="EMBL" id="ADN61724.1"/>
    </source>
</evidence>
<dbReference type="InterPro" id="IPR051045">
    <property type="entry name" value="TonB-dependent_transducer"/>
</dbReference>
<dbReference type="SUPFAM" id="SSF74653">
    <property type="entry name" value="TolA/TonB C-terminal domain"/>
    <property type="match status" value="1"/>
</dbReference>
<dbReference type="InterPro" id="IPR037682">
    <property type="entry name" value="TonB_C"/>
</dbReference>
<evidence type="ECO:0000256" key="4">
    <source>
        <dbReference type="ARBA" id="ARBA00022475"/>
    </source>
</evidence>
<accession>E1TGY1</accession>
<dbReference type="eggNOG" id="COG0810">
    <property type="taxonomic scope" value="Bacteria"/>
</dbReference>
<evidence type="ECO:0000256" key="5">
    <source>
        <dbReference type="ARBA" id="ARBA00022519"/>
    </source>
</evidence>
<dbReference type="GO" id="GO:0030288">
    <property type="term" value="C:outer membrane-bounded periplasmic space"/>
    <property type="evidence" value="ECO:0007669"/>
    <property type="project" value="InterPro"/>
</dbReference>
<dbReference type="GO" id="GO:0015891">
    <property type="term" value="P:siderophore transport"/>
    <property type="evidence" value="ECO:0007669"/>
    <property type="project" value="InterPro"/>
</dbReference>
<evidence type="ECO:0000259" key="12">
    <source>
        <dbReference type="PROSITE" id="PS52015"/>
    </source>
</evidence>
<evidence type="ECO:0000256" key="11">
    <source>
        <dbReference type="SAM" id="MobiDB-lite"/>
    </source>
</evidence>
<evidence type="ECO:0000256" key="3">
    <source>
        <dbReference type="ARBA" id="ARBA00022448"/>
    </source>
</evidence>
<organism evidence="13">
    <name type="scientific">Burkholderia sp. (strain CCGE1003)</name>
    <dbReference type="NCBI Taxonomy" id="640512"/>
    <lineage>
        <taxon>Bacteria</taxon>
        <taxon>Pseudomonadati</taxon>
        <taxon>Pseudomonadota</taxon>
        <taxon>Betaproteobacteria</taxon>
        <taxon>Burkholderiales</taxon>
        <taxon>Burkholderiaceae</taxon>
        <taxon>Burkholderia</taxon>
    </lineage>
</organism>
<dbReference type="EMBL" id="CP002218">
    <property type="protein sequence ID" value="ADN61724.1"/>
    <property type="molecule type" value="Genomic_DNA"/>
</dbReference>
<keyword evidence="3 10" id="KW-0813">Transport</keyword>
<dbReference type="NCBIfam" id="TIGR01352">
    <property type="entry name" value="tonB_Cterm"/>
    <property type="match status" value="1"/>
</dbReference>
<comment type="similarity">
    <text evidence="2 10">Belongs to the TonB family.</text>
</comment>
<keyword evidence="8" id="KW-1133">Transmembrane helix</keyword>
<keyword evidence="6" id="KW-0812">Transmembrane</keyword>
<dbReference type="PANTHER" id="PTHR33446">
    <property type="entry name" value="PROTEIN TONB-RELATED"/>
    <property type="match status" value="1"/>
</dbReference>
<evidence type="ECO:0000256" key="2">
    <source>
        <dbReference type="ARBA" id="ARBA00006555"/>
    </source>
</evidence>
<evidence type="ECO:0000256" key="7">
    <source>
        <dbReference type="ARBA" id="ARBA00022927"/>
    </source>
</evidence>
<dbReference type="InterPro" id="IPR006260">
    <property type="entry name" value="TonB/TolA_C"/>
</dbReference>
<evidence type="ECO:0000256" key="6">
    <source>
        <dbReference type="ARBA" id="ARBA00022692"/>
    </source>
</evidence>
<dbReference type="GO" id="GO:0055085">
    <property type="term" value="P:transmembrane transport"/>
    <property type="evidence" value="ECO:0007669"/>
    <property type="project" value="InterPro"/>
</dbReference>
<dbReference type="Pfam" id="PF03544">
    <property type="entry name" value="TonB_C"/>
    <property type="match status" value="1"/>
</dbReference>
<feature type="compositionally biased region" description="Low complexity" evidence="11">
    <location>
        <begin position="115"/>
        <end position="150"/>
    </location>
</feature>
<comment type="subcellular location">
    <subcellularLocation>
        <location evidence="1 10">Cell inner membrane</location>
        <topology evidence="1 10">Single-pass membrane protein</topology>
        <orientation evidence="1 10">Periplasmic side</orientation>
    </subcellularLocation>
</comment>
<reference evidence="13" key="1">
    <citation type="submission" date="2010-09" db="EMBL/GenBank/DDBJ databases">
        <title>Complete sequence of chromosome2 of Burkholderia sp. CCGE1003.</title>
        <authorList>
            <consortium name="US DOE Joint Genome Institute"/>
            <person name="Lucas S."/>
            <person name="Copeland A."/>
            <person name="Lapidus A."/>
            <person name="Cheng J.-F."/>
            <person name="Bruce D."/>
            <person name="Goodwin L."/>
            <person name="Pitluck S."/>
            <person name="Daligault H."/>
            <person name="Davenport K."/>
            <person name="Detter J.C."/>
            <person name="Han C."/>
            <person name="Tapia R."/>
            <person name="Land M."/>
            <person name="Hauser L."/>
            <person name="Jeffries C."/>
            <person name="Kyrpides N."/>
            <person name="Ivanova N."/>
            <person name="Ovchinnikova G."/>
            <person name="Martinez-Romero E."/>
            <person name="Rogel M.A."/>
            <person name="Auchtung J."/>
            <person name="Tiedje J.M."/>
            <person name="Woyke T."/>
        </authorList>
    </citation>
    <scope>NUCLEOTIDE SEQUENCE</scope>
    <source>
        <strain evidence="13">CCGE1003</strain>
    </source>
</reference>
<dbReference type="GO" id="GO:0098797">
    <property type="term" value="C:plasma membrane protein complex"/>
    <property type="evidence" value="ECO:0007669"/>
    <property type="project" value="TreeGrafter"/>
</dbReference>
<comment type="function">
    <text evidence="10">Interacts with outer membrane receptor proteins that carry out high-affinity binding and energy dependent uptake into the periplasmic space of specific substrates. It could act to transduce energy from the cytoplasmic membrane to specific energy-requiring processes in the outer membrane, resulting in the release into the periplasm of ligands bound by these outer membrane proteins.</text>
</comment>
<dbReference type="OrthoDB" id="1628901at2"/>
<gene>
    <name evidence="13" type="ordered locus">BC1003_5813</name>
</gene>
<keyword evidence="10" id="KW-0735">Signal-anchor</keyword>
<feature type="region of interest" description="Disordered" evidence="11">
    <location>
        <begin position="56"/>
        <end position="164"/>
    </location>
</feature>
<dbReference type="STRING" id="640512.BC1003_5813"/>
<sequence>MSSPVLDMTDPQSRLNGALWASSHPAQHGRMSMKTAVGIALVVELLIVAGLSQVSFKQEPPPPRKIMEVTMAPPPPPPPPEVKKLEPPPAPTPVKPPPKPQPRPLPVQKPPPAMPSATPKPANIAPAANPSPNAPALATANATPGPATAPAAPPVPAAPPALHGVVDGRGHCQAVQPQIPRRALQEGISATVIAHLSIGTDGNVSDVKIVRVTPPTAVFNEAVVSAAKAYRCEKNAEPYVGEVAFSFKTTPADDDE</sequence>
<dbReference type="PANTHER" id="PTHR33446:SF2">
    <property type="entry name" value="PROTEIN TONB"/>
    <property type="match status" value="1"/>
</dbReference>
<dbReference type="PROSITE" id="PS52015">
    <property type="entry name" value="TONB_CTD"/>
    <property type="match status" value="1"/>
</dbReference>
<evidence type="ECO:0000256" key="8">
    <source>
        <dbReference type="ARBA" id="ARBA00022989"/>
    </source>
</evidence>
<evidence type="ECO:0000256" key="1">
    <source>
        <dbReference type="ARBA" id="ARBA00004383"/>
    </source>
</evidence>
<dbReference type="HOGENOM" id="CLU_1084509_0_0_4"/>
<keyword evidence="4 10" id="KW-1003">Cell membrane</keyword>
<feature type="compositionally biased region" description="Pro residues" evidence="11">
    <location>
        <begin position="87"/>
        <end position="114"/>
    </location>
</feature>